<accession>A0A8H3EL57</accession>
<dbReference type="PANTHER" id="PTHR43806:SF11">
    <property type="entry name" value="CEREVISIN-RELATED"/>
    <property type="match status" value="1"/>
</dbReference>
<keyword evidence="4 5" id="KW-0720">Serine protease</keyword>
<feature type="active site" description="Charge relay system" evidence="5">
    <location>
        <position position="213"/>
    </location>
</feature>
<evidence type="ECO:0000256" key="5">
    <source>
        <dbReference type="PROSITE-ProRule" id="PRU01240"/>
    </source>
</evidence>
<comment type="caution">
    <text evidence="8">The sequence shown here is derived from an EMBL/GenBank/DDBJ whole genome shotgun (WGS) entry which is preliminary data.</text>
</comment>
<name>A0A8H3EL57_9LECA</name>
<evidence type="ECO:0000256" key="2">
    <source>
        <dbReference type="ARBA" id="ARBA00022670"/>
    </source>
</evidence>
<dbReference type="GO" id="GO:0004252">
    <property type="term" value="F:serine-type endopeptidase activity"/>
    <property type="evidence" value="ECO:0007669"/>
    <property type="project" value="UniProtKB-UniRule"/>
</dbReference>
<keyword evidence="9" id="KW-1185">Reference proteome</keyword>
<keyword evidence="3 5" id="KW-0378">Hydrolase</keyword>
<dbReference type="Pfam" id="PF00082">
    <property type="entry name" value="Peptidase_S8"/>
    <property type="match status" value="1"/>
</dbReference>
<dbReference type="Gene3D" id="3.40.50.200">
    <property type="entry name" value="Peptidase S8/S53 domain"/>
    <property type="match status" value="1"/>
</dbReference>
<feature type="active site" description="Charge relay system" evidence="5">
    <location>
        <position position="173"/>
    </location>
</feature>
<evidence type="ECO:0000256" key="4">
    <source>
        <dbReference type="ARBA" id="ARBA00022825"/>
    </source>
</evidence>
<gene>
    <name evidence="8" type="ORF">ALECFALPRED_001956</name>
</gene>
<feature type="domain" description="Peptidase S8/S53" evidence="7">
    <location>
        <begin position="164"/>
        <end position="397"/>
    </location>
</feature>
<feature type="signal peptide" evidence="6">
    <location>
        <begin position="1"/>
        <end position="21"/>
    </location>
</feature>
<protein>
    <recommendedName>
        <fullName evidence="7">Peptidase S8/S53 domain-containing protein</fullName>
    </recommendedName>
</protein>
<keyword evidence="2 5" id="KW-0645">Protease</keyword>
<evidence type="ECO:0000256" key="1">
    <source>
        <dbReference type="ARBA" id="ARBA00011073"/>
    </source>
</evidence>
<dbReference type="EMBL" id="CAJPDR010000015">
    <property type="protein sequence ID" value="CAF9906062.1"/>
    <property type="molecule type" value="Genomic_DNA"/>
</dbReference>
<dbReference type="InterPro" id="IPR015500">
    <property type="entry name" value="Peptidase_S8_subtilisin-rel"/>
</dbReference>
<evidence type="ECO:0000259" key="7">
    <source>
        <dbReference type="Pfam" id="PF00082"/>
    </source>
</evidence>
<sequence>MIALSILFLVIGILQFAYGLAEYVVYPADKKDVPACSQTNDALVKMFGESGVQIYQSQIRQTTEFWFIQAHKVRKEIILQIPGVNAVMENGIVAQNCGPSFVNASAIATANRTLPKGASPEELKLPFRSQRDAPQDLDLVSWPPRRRIPAVGKMPWYVYDVARGTDTYIYIIDNGINTNNPEFKSMPWPPELDEWHYAYGVSDSATDDNLAGHGSCVASKAAGWKTGVSKNSQLVVMKSLPTVADVNFAFAAALDDIIEKDRQGKAVVVYPATSIQTFAARSALPRNWRSVKELIQELFAQDVVVVTGAGNNAAGSSALNTLPAMWGLAEDFPLIVAGAVTTEGTIARFSQGAATPSEIVWAPGESVVCANGPSSPGLAVRSGTSFAAAMVAGLAAYELTGPDPPPPGSVPSSIRTRLLANSRPIYPLSKPKVIWNGGTGALNTLLRNSTFQTGPQPEQGSSNMTTIIDLMNLTEGQALAA</sequence>
<dbReference type="AlphaFoldDB" id="A0A8H3EL57"/>
<evidence type="ECO:0000313" key="9">
    <source>
        <dbReference type="Proteomes" id="UP000664203"/>
    </source>
</evidence>
<dbReference type="PROSITE" id="PS51892">
    <property type="entry name" value="SUBTILASE"/>
    <property type="match status" value="1"/>
</dbReference>
<dbReference type="InterPro" id="IPR036852">
    <property type="entry name" value="Peptidase_S8/S53_dom_sf"/>
</dbReference>
<dbReference type="OrthoDB" id="1896086at2759"/>
<evidence type="ECO:0000256" key="6">
    <source>
        <dbReference type="SAM" id="SignalP"/>
    </source>
</evidence>
<proteinExistence type="inferred from homology"/>
<organism evidence="8 9">
    <name type="scientific">Alectoria fallacina</name>
    <dbReference type="NCBI Taxonomy" id="1903189"/>
    <lineage>
        <taxon>Eukaryota</taxon>
        <taxon>Fungi</taxon>
        <taxon>Dikarya</taxon>
        <taxon>Ascomycota</taxon>
        <taxon>Pezizomycotina</taxon>
        <taxon>Lecanoromycetes</taxon>
        <taxon>OSLEUM clade</taxon>
        <taxon>Lecanoromycetidae</taxon>
        <taxon>Lecanorales</taxon>
        <taxon>Lecanorineae</taxon>
        <taxon>Parmeliaceae</taxon>
        <taxon>Alectoria</taxon>
    </lineage>
</organism>
<reference evidence="8" key="1">
    <citation type="submission" date="2021-03" db="EMBL/GenBank/DDBJ databases">
        <authorList>
            <person name="Tagirdzhanova G."/>
        </authorList>
    </citation>
    <scope>NUCLEOTIDE SEQUENCE</scope>
</reference>
<keyword evidence="6" id="KW-0732">Signal</keyword>
<dbReference type="InterPro" id="IPR050131">
    <property type="entry name" value="Peptidase_S8_subtilisin-like"/>
</dbReference>
<dbReference type="InterPro" id="IPR000209">
    <property type="entry name" value="Peptidase_S8/S53_dom"/>
</dbReference>
<evidence type="ECO:0000256" key="3">
    <source>
        <dbReference type="ARBA" id="ARBA00022801"/>
    </source>
</evidence>
<dbReference type="GO" id="GO:0006508">
    <property type="term" value="P:proteolysis"/>
    <property type="evidence" value="ECO:0007669"/>
    <property type="project" value="UniProtKB-KW"/>
</dbReference>
<dbReference type="SUPFAM" id="SSF52743">
    <property type="entry name" value="Subtilisin-like"/>
    <property type="match status" value="1"/>
</dbReference>
<dbReference type="PRINTS" id="PR00723">
    <property type="entry name" value="SUBTILISIN"/>
</dbReference>
<feature type="chain" id="PRO_5034409455" description="Peptidase S8/S53 domain-containing protein" evidence="6">
    <location>
        <begin position="22"/>
        <end position="481"/>
    </location>
</feature>
<feature type="active site" description="Charge relay system" evidence="5">
    <location>
        <position position="385"/>
    </location>
</feature>
<evidence type="ECO:0000313" key="8">
    <source>
        <dbReference type="EMBL" id="CAF9906062.1"/>
    </source>
</evidence>
<dbReference type="Proteomes" id="UP000664203">
    <property type="component" value="Unassembled WGS sequence"/>
</dbReference>
<dbReference type="PANTHER" id="PTHR43806">
    <property type="entry name" value="PEPTIDASE S8"/>
    <property type="match status" value="1"/>
</dbReference>
<comment type="similarity">
    <text evidence="1 5">Belongs to the peptidase S8 family.</text>
</comment>